<dbReference type="Proteomes" id="UP001164746">
    <property type="component" value="Chromosome 14"/>
</dbReference>
<gene>
    <name evidence="3" type="ORF">MAR_010976</name>
</gene>
<feature type="region of interest" description="Disordered" evidence="1">
    <location>
        <begin position="126"/>
        <end position="209"/>
    </location>
</feature>
<name>A0ABY7FW42_MYAAR</name>
<evidence type="ECO:0000313" key="3">
    <source>
        <dbReference type="EMBL" id="WAR25272.1"/>
    </source>
</evidence>
<evidence type="ECO:0000256" key="1">
    <source>
        <dbReference type="SAM" id="MobiDB-lite"/>
    </source>
</evidence>
<dbReference type="Pfam" id="PF10419">
    <property type="entry name" value="TFIIIC_sub6"/>
    <property type="match status" value="1"/>
</dbReference>
<sequence>MEFNLRCGINNIEMNIEDEEYEYEESTVLVELQGLMETNFLEQVKVARMLGIEASKPLLQLDDYTFTGEFSDTVGTAMMFDVKPSDNPGSSSEVPGDKQESELDLHCIANKKWTVRRVFLKNNQDKKTDSEGVGAVTETIQVENDVSNNISPEEINESSEHFKSQSTDEKSDQSESAKSQAIDQSTSNQTAASTEDTSKPSSSTDKVGT</sequence>
<feature type="domain" description="Transcription factor TFIIIC triple barrel" evidence="2">
    <location>
        <begin position="22"/>
        <end position="121"/>
    </location>
</feature>
<feature type="compositionally biased region" description="Basic and acidic residues" evidence="1">
    <location>
        <begin position="158"/>
        <end position="175"/>
    </location>
</feature>
<dbReference type="PANTHER" id="PTHR21860">
    <property type="entry name" value="TRANSCRIPTION INITIATION FACTOR IIIC TFIIIC , POLYPEPTIDE 6-RELATED"/>
    <property type="match status" value="1"/>
</dbReference>
<dbReference type="InterPro" id="IPR042771">
    <property type="entry name" value="GTF3C6-like"/>
</dbReference>
<reference evidence="3" key="1">
    <citation type="submission" date="2022-11" db="EMBL/GenBank/DDBJ databases">
        <title>Centuries of genome instability and evolution in soft-shell clam transmissible cancer (bioRxiv).</title>
        <authorList>
            <person name="Hart S.F.M."/>
            <person name="Yonemitsu M.A."/>
            <person name="Giersch R.M."/>
            <person name="Beal B.F."/>
            <person name="Arriagada G."/>
            <person name="Davis B.W."/>
            <person name="Ostrander E.A."/>
            <person name="Goff S.P."/>
            <person name="Metzger M.J."/>
        </authorList>
    </citation>
    <scope>NUCLEOTIDE SEQUENCE</scope>
    <source>
        <strain evidence="3">MELC-2E11</strain>
        <tissue evidence="3">Siphon/mantle</tissue>
    </source>
</reference>
<organism evidence="3 4">
    <name type="scientific">Mya arenaria</name>
    <name type="common">Soft-shell clam</name>
    <dbReference type="NCBI Taxonomy" id="6604"/>
    <lineage>
        <taxon>Eukaryota</taxon>
        <taxon>Metazoa</taxon>
        <taxon>Spiralia</taxon>
        <taxon>Lophotrochozoa</taxon>
        <taxon>Mollusca</taxon>
        <taxon>Bivalvia</taxon>
        <taxon>Autobranchia</taxon>
        <taxon>Heteroconchia</taxon>
        <taxon>Euheterodonta</taxon>
        <taxon>Imparidentia</taxon>
        <taxon>Neoheterodontei</taxon>
        <taxon>Myida</taxon>
        <taxon>Myoidea</taxon>
        <taxon>Myidae</taxon>
        <taxon>Mya</taxon>
    </lineage>
</organism>
<keyword evidence="4" id="KW-1185">Reference proteome</keyword>
<dbReference type="PANTHER" id="PTHR21860:SF2">
    <property type="entry name" value="GENERAL TRANSCRIPTION FACTOR 3C POLYPEPTIDE 6"/>
    <property type="match status" value="1"/>
</dbReference>
<feature type="region of interest" description="Disordered" evidence="1">
    <location>
        <begin position="82"/>
        <end position="102"/>
    </location>
</feature>
<proteinExistence type="predicted"/>
<protein>
    <submittedName>
        <fullName evidence="3">TF3C6-like protein</fullName>
    </submittedName>
</protein>
<accession>A0ABY7FW42</accession>
<dbReference type="Gene3D" id="2.60.40.4370">
    <property type="match status" value="1"/>
</dbReference>
<evidence type="ECO:0000259" key="2">
    <source>
        <dbReference type="Pfam" id="PF10419"/>
    </source>
</evidence>
<dbReference type="InterPro" id="IPR019481">
    <property type="entry name" value="TFIIIC_triple_barrel"/>
</dbReference>
<evidence type="ECO:0000313" key="4">
    <source>
        <dbReference type="Proteomes" id="UP001164746"/>
    </source>
</evidence>
<feature type="compositionally biased region" description="Polar residues" evidence="1">
    <location>
        <begin position="176"/>
        <end position="209"/>
    </location>
</feature>
<dbReference type="EMBL" id="CP111025">
    <property type="protein sequence ID" value="WAR25272.1"/>
    <property type="molecule type" value="Genomic_DNA"/>
</dbReference>